<keyword evidence="3" id="KW-1185">Reference proteome</keyword>
<proteinExistence type="predicted"/>
<feature type="transmembrane region" description="Helical" evidence="1">
    <location>
        <begin position="378"/>
        <end position="398"/>
    </location>
</feature>
<name>A0A654LUV6_9ARCH</name>
<reference evidence="3" key="1">
    <citation type="submission" date="2015-10" db="EMBL/GenBank/DDBJ databases">
        <title>Niche specialization of a soil ammonia-oxidizing archaeon, Candidatus Nitrosocosmicus oleophilus.</title>
        <authorList>
            <person name="Jung M.-Y."/>
            <person name="Rhee S.-K."/>
        </authorList>
    </citation>
    <scope>NUCLEOTIDE SEQUENCE [LARGE SCALE GENOMIC DNA]</scope>
    <source>
        <strain evidence="3">MY3</strain>
    </source>
</reference>
<evidence type="ECO:0000313" key="2">
    <source>
        <dbReference type="EMBL" id="ALI35224.1"/>
    </source>
</evidence>
<keyword evidence="1" id="KW-0472">Membrane</keyword>
<dbReference type="EMBL" id="CP012850">
    <property type="protein sequence ID" value="ALI35224.1"/>
    <property type="molecule type" value="Genomic_DNA"/>
</dbReference>
<keyword evidence="1" id="KW-0812">Transmembrane</keyword>
<accession>A0A654LUV6</accession>
<evidence type="ECO:0000256" key="1">
    <source>
        <dbReference type="SAM" id="Phobius"/>
    </source>
</evidence>
<sequence>MQIQFNIYGLSSIAVVSFILLLSFVSNDFLHNVAMALSPTFELQELINENRDWVQTYGNSNAYLKSSYTDILAVNYVSDGQVLNTTIWLYSGFGNYSSTFNSTDNQSPRKLSYGMLIDADANTKTGYNGADYDFYIESMAGKLSGYLYQLSSTGGYMLIGSKTNFTQSHTESSVGPGYVRLNLDLSSINSPSEYNLLFYSAESIGSDEVRQFTNWVTIPPPNLEISTSPSDISIRQGEEQLIPARIKSTSGFSNDVINITLGGISSFNSKIDDYNIRSGFNSSELHVTIQRNQPPLIKIGVPQQTPVGIYTIPLVVTIREPSMATTTKPTFTAPQGGTIDPKFELSKKFPTVGYLTKPVNLTVTVIPPKGIDDQFKDFWGTYGQFIGIFAGAFVGAFARQMFDRAKRKKENE</sequence>
<organism evidence="2 3">
    <name type="scientific">Candidatus Nitrosocosmicus oleophilus</name>
    <dbReference type="NCBI Taxonomy" id="1353260"/>
    <lineage>
        <taxon>Archaea</taxon>
        <taxon>Nitrososphaerota</taxon>
        <taxon>Nitrososphaeria</taxon>
        <taxon>Nitrososphaerales</taxon>
        <taxon>Nitrososphaeraceae</taxon>
        <taxon>Candidatus Nitrosocosmicus</taxon>
    </lineage>
</organism>
<dbReference type="KEGG" id="taa:NMY3_01019"/>
<dbReference type="Proteomes" id="UP000058925">
    <property type="component" value="Chromosome"/>
</dbReference>
<dbReference type="AlphaFoldDB" id="A0A654LUV6"/>
<evidence type="ECO:0000313" key="3">
    <source>
        <dbReference type="Proteomes" id="UP000058925"/>
    </source>
</evidence>
<feature type="transmembrane region" description="Helical" evidence="1">
    <location>
        <begin position="7"/>
        <end position="25"/>
    </location>
</feature>
<protein>
    <submittedName>
        <fullName evidence="2">Uncharacterized protein</fullName>
    </submittedName>
</protein>
<keyword evidence="1" id="KW-1133">Transmembrane helix</keyword>
<gene>
    <name evidence="2" type="ORF">NMY3_01019</name>
</gene>